<organism evidence="2 3">
    <name type="scientific">Plesiomonas shigelloides 302-73</name>
    <dbReference type="NCBI Taxonomy" id="1315976"/>
    <lineage>
        <taxon>Bacteria</taxon>
        <taxon>Pseudomonadati</taxon>
        <taxon>Pseudomonadota</taxon>
        <taxon>Gammaproteobacteria</taxon>
        <taxon>Enterobacterales</taxon>
        <taxon>Enterobacteriaceae</taxon>
        <taxon>Plesiomonas</taxon>
    </lineage>
</organism>
<keyword evidence="3" id="KW-1185">Reference proteome</keyword>
<dbReference type="Proteomes" id="UP000014012">
    <property type="component" value="Unassembled WGS sequence"/>
</dbReference>
<evidence type="ECO:0000313" key="2">
    <source>
        <dbReference type="EMBL" id="EON88470.1"/>
    </source>
</evidence>
<feature type="signal peptide" evidence="1">
    <location>
        <begin position="1"/>
        <end position="26"/>
    </location>
</feature>
<keyword evidence="1" id="KW-0732">Signal</keyword>
<dbReference type="OrthoDB" id="964913at2"/>
<dbReference type="STRING" id="703.SAMEA2665130_01651"/>
<evidence type="ECO:0000256" key="1">
    <source>
        <dbReference type="SAM" id="SignalP"/>
    </source>
</evidence>
<evidence type="ECO:0000313" key="3">
    <source>
        <dbReference type="Proteomes" id="UP000014012"/>
    </source>
</evidence>
<dbReference type="Gene3D" id="2.60.120.380">
    <property type="match status" value="1"/>
</dbReference>
<accession>R8AQ68</accession>
<dbReference type="RefSeq" id="WP_010863738.1">
    <property type="nucleotide sequence ID" value="NZ_KB944511.1"/>
</dbReference>
<proteinExistence type="predicted"/>
<protein>
    <submittedName>
        <fullName evidence="2">Gifsy-1 prophage protein</fullName>
    </submittedName>
</protein>
<gene>
    <name evidence="2" type="ORF">PLESHI_10645</name>
</gene>
<sequence length="137" mass="14851">MKRCLRSASAGLLGAMLLMASPFVLAADTSQAVQFQKGTSGAEIKGKITGGDVSDFTLVAKKGQRMQVYLKSKRLTTYYNVMGPNSSGEALFNGSMSEGNYDSILPESGKYTIRVYQMGGVKDDNKTTPFVLKVRIY</sequence>
<name>R8AQ68_PLESH</name>
<dbReference type="AlphaFoldDB" id="R8AQ68"/>
<dbReference type="EMBL" id="AQQO01000340">
    <property type="protein sequence ID" value="EON88470.1"/>
    <property type="molecule type" value="Genomic_DNA"/>
</dbReference>
<feature type="chain" id="PRO_5004462169" evidence="1">
    <location>
        <begin position="27"/>
        <end position="137"/>
    </location>
</feature>
<comment type="caution">
    <text evidence="2">The sequence shown here is derived from an EMBL/GenBank/DDBJ whole genome shotgun (WGS) entry which is preliminary data.</text>
</comment>
<dbReference type="HOGENOM" id="CLU_129252_1_0_6"/>
<dbReference type="PATRIC" id="fig|1315976.3.peg.1997"/>
<reference evidence="2 3" key="1">
    <citation type="journal article" date="2013" name="Genome Announc.">
        <title>Genome Sequence of Plesiomonas shigelloides Strain 302-73 (Serotype O1).</title>
        <authorList>
            <person name="Pique N."/>
            <person name="Aquilini E."/>
            <person name="Alioto T."/>
            <person name="Minana-Galbis D."/>
            <person name="Tomas J.M."/>
        </authorList>
    </citation>
    <scope>NUCLEOTIDE SEQUENCE [LARGE SCALE GENOMIC DNA]</scope>
    <source>
        <strain evidence="2 3">302-73</strain>
    </source>
</reference>